<dbReference type="Proteomes" id="UP001611415">
    <property type="component" value="Unassembled WGS sequence"/>
</dbReference>
<dbReference type="Gene3D" id="1.10.10.10">
    <property type="entry name" value="Winged helix-like DNA-binding domain superfamily/Winged helix DNA-binding domain"/>
    <property type="match status" value="1"/>
</dbReference>
<dbReference type="PANTHER" id="PTHR39515">
    <property type="entry name" value="CONSERVED PROTEIN"/>
    <property type="match status" value="1"/>
</dbReference>
<feature type="domain" description="HTH marR-type" evidence="1">
    <location>
        <begin position="7"/>
        <end position="139"/>
    </location>
</feature>
<sequence>METTSSAREFAQLLGPLRRAVLKTTRQAAGLPDLSEPQIEVLRLLSNEGPAAPSHIAAALQMATSTLSNLLKAMTDTGLIERTRRADDQRRVDVAISSLARELLDTYDVTSLRTIENFLADLDDHERAAFEAAVPILRRMCATFADTTEHATTHG</sequence>
<comment type="caution">
    <text evidence="2">The sequence shown here is derived from an EMBL/GenBank/DDBJ whole genome shotgun (WGS) entry which is preliminary data.</text>
</comment>
<dbReference type="SMART" id="SM00347">
    <property type="entry name" value="HTH_MARR"/>
    <property type="match status" value="1"/>
</dbReference>
<keyword evidence="3" id="KW-1185">Reference proteome</keyword>
<dbReference type="InterPro" id="IPR052526">
    <property type="entry name" value="HTH-type_Bedaq_tolerance"/>
</dbReference>
<evidence type="ECO:0000259" key="1">
    <source>
        <dbReference type="PROSITE" id="PS50995"/>
    </source>
</evidence>
<proteinExistence type="predicted"/>
<dbReference type="Pfam" id="PF01047">
    <property type="entry name" value="MarR"/>
    <property type="match status" value="1"/>
</dbReference>
<dbReference type="InterPro" id="IPR036390">
    <property type="entry name" value="WH_DNA-bd_sf"/>
</dbReference>
<dbReference type="EMBL" id="JBIRYO010000038">
    <property type="protein sequence ID" value="MFI2478377.1"/>
    <property type="molecule type" value="Genomic_DNA"/>
</dbReference>
<accession>A0ABW7XBI9</accession>
<organism evidence="2 3">
    <name type="scientific">Nocardia xishanensis</name>
    <dbReference type="NCBI Taxonomy" id="238964"/>
    <lineage>
        <taxon>Bacteria</taxon>
        <taxon>Bacillati</taxon>
        <taxon>Actinomycetota</taxon>
        <taxon>Actinomycetes</taxon>
        <taxon>Mycobacteriales</taxon>
        <taxon>Nocardiaceae</taxon>
        <taxon>Nocardia</taxon>
    </lineage>
</organism>
<name>A0ABW7XBI9_9NOCA</name>
<dbReference type="RefSeq" id="WP_397095871.1">
    <property type="nucleotide sequence ID" value="NZ_JBIRYO010000038.1"/>
</dbReference>
<dbReference type="PANTHER" id="PTHR39515:SF2">
    <property type="entry name" value="HTH-TYPE TRANSCRIPTIONAL REGULATOR RV0880"/>
    <property type="match status" value="1"/>
</dbReference>
<evidence type="ECO:0000313" key="3">
    <source>
        <dbReference type="Proteomes" id="UP001611415"/>
    </source>
</evidence>
<gene>
    <name evidence="2" type="ORF">ACH49W_33900</name>
</gene>
<dbReference type="InterPro" id="IPR036388">
    <property type="entry name" value="WH-like_DNA-bd_sf"/>
</dbReference>
<protein>
    <submittedName>
        <fullName evidence="2">MarR family winged helix-turn-helix transcriptional regulator</fullName>
    </submittedName>
</protein>
<evidence type="ECO:0000313" key="2">
    <source>
        <dbReference type="EMBL" id="MFI2478377.1"/>
    </source>
</evidence>
<reference evidence="2 3" key="1">
    <citation type="submission" date="2024-10" db="EMBL/GenBank/DDBJ databases">
        <title>The Natural Products Discovery Center: Release of the First 8490 Sequenced Strains for Exploring Actinobacteria Biosynthetic Diversity.</title>
        <authorList>
            <person name="Kalkreuter E."/>
            <person name="Kautsar S.A."/>
            <person name="Yang D."/>
            <person name="Bader C.D."/>
            <person name="Teijaro C.N."/>
            <person name="Fluegel L."/>
            <person name="Davis C.M."/>
            <person name="Simpson J.R."/>
            <person name="Lauterbach L."/>
            <person name="Steele A.D."/>
            <person name="Gui C."/>
            <person name="Meng S."/>
            <person name="Li G."/>
            <person name="Viehrig K."/>
            <person name="Ye F."/>
            <person name="Su P."/>
            <person name="Kiefer A.F."/>
            <person name="Nichols A."/>
            <person name="Cepeda A.J."/>
            <person name="Yan W."/>
            <person name="Fan B."/>
            <person name="Jiang Y."/>
            <person name="Adhikari A."/>
            <person name="Zheng C.-J."/>
            <person name="Schuster L."/>
            <person name="Cowan T.M."/>
            <person name="Smanski M.J."/>
            <person name="Chevrette M.G."/>
            <person name="De Carvalho L.P.S."/>
            <person name="Shen B."/>
        </authorList>
    </citation>
    <scope>NUCLEOTIDE SEQUENCE [LARGE SCALE GENOMIC DNA]</scope>
    <source>
        <strain evidence="2 3">NPDC019275</strain>
    </source>
</reference>
<dbReference type="SUPFAM" id="SSF46785">
    <property type="entry name" value="Winged helix' DNA-binding domain"/>
    <property type="match status" value="1"/>
</dbReference>
<dbReference type="PROSITE" id="PS50995">
    <property type="entry name" value="HTH_MARR_2"/>
    <property type="match status" value="1"/>
</dbReference>
<dbReference type="InterPro" id="IPR000835">
    <property type="entry name" value="HTH_MarR-typ"/>
</dbReference>